<evidence type="ECO:0000313" key="2">
    <source>
        <dbReference type="EMBL" id="MBX01671.1"/>
    </source>
</evidence>
<sequence length="33" mass="3688">MLGISTNLSVEDPVEHQESQKADYPANVCQLRD</sequence>
<name>A0A2P2K7K4_RHIMU</name>
<dbReference type="AlphaFoldDB" id="A0A2P2K7K4"/>
<reference evidence="2" key="1">
    <citation type="submission" date="2018-02" db="EMBL/GenBank/DDBJ databases">
        <title>Rhizophora mucronata_Transcriptome.</title>
        <authorList>
            <person name="Meera S.P."/>
            <person name="Sreeshan A."/>
            <person name="Augustine A."/>
        </authorList>
    </citation>
    <scope>NUCLEOTIDE SEQUENCE</scope>
    <source>
        <tissue evidence="2">Leaf</tissue>
    </source>
</reference>
<protein>
    <submittedName>
        <fullName evidence="2">Uncharacterized protein</fullName>
    </submittedName>
</protein>
<organism evidence="2">
    <name type="scientific">Rhizophora mucronata</name>
    <name type="common">Asiatic mangrove</name>
    <dbReference type="NCBI Taxonomy" id="61149"/>
    <lineage>
        <taxon>Eukaryota</taxon>
        <taxon>Viridiplantae</taxon>
        <taxon>Streptophyta</taxon>
        <taxon>Embryophyta</taxon>
        <taxon>Tracheophyta</taxon>
        <taxon>Spermatophyta</taxon>
        <taxon>Magnoliopsida</taxon>
        <taxon>eudicotyledons</taxon>
        <taxon>Gunneridae</taxon>
        <taxon>Pentapetalae</taxon>
        <taxon>rosids</taxon>
        <taxon>fabids</taxon>
        <taxon>Malpighiales</taxon>
        <taxon>Rhizophoraceae</taxon>
        <taxon>Rhizophora</taxon>
    </lineage>
</organism>
<feature type="region of interest" description="Disordered" evidence="1">
    <location>
        <begin position="1"/>
        <end position="33"/>
    </location>
</feature>
<evidence type="ECO:0000256" key="1">
    <source>
        <dbReference type="SAM" id="MobiDB-lite"/>
    </source>
</evidence>
<proteinExistence type="predicted"/>
<dbReference type="EMBL" id="GGEC01021187">
    <property type="protein sequence ID" value="MBX01671.1"/>
    <property type="molecule type" value="Transcribed_RNA"/>
</dbReference>
<accession>A0A2P2K7K4</accession>